<evidence type="ECO:0000256" key="1">
    <source>
        <dbReference type="SAM" id="Phobius"/>
    </source>
</evidence>
<dbReference type="Proteomes" id="UP001382455">
    <property type="component" value="Unassembled WGS sequence"/>
</dbReference>
<keyword evidence="1" id="KW-1133">Transmembrane helix</keyword>
<organism evidence="2 3">
    <name type="scientific">Pseudoalteromonas spongiae</name>
    <dbReference type="NCBI Taxonomy" id="298657"/>
    <lineage>
        <taxon>Bacteria</taxon>
        <taxon>Pseudomonadati</taxon>
        <taxon>Pseudomonadota</taxon>
        <taxon>Gammaproteobacteria</taxon>
        <taxon>Alteromonadales</taxon>
        <taxon>Pseudoalteromonadaceae</taxon>
        <taxon>Pseudoalteromonas</taxon>
    </lineage>
</organism>
<accession>A0ABU8EW17</accession>
<name>A0ABU8EW17_9GAMM</name>
<keyword evidence="3" id="KW-1185">Reference proteome</keyword>
<evidence type="ECO:0000313" key="2">
    <source>
        <dbReference type="EMBL" id="MEI4550930.1"/>
    </source>
</evidence>
<evidence type="ECO:0000313" key="3">
    <source>
        <dbReference type="Proteomes" id="UP001382455"/>
    </source>
</evidence>
<sequence>MNTSNAFDLLFTAGLTTFVVASLITAGMTLALVTGTLIGASYLVFK</sequence>
<dbReference type="EMBL" id="JBAWKS010000002">
    <property type="protein sequence ID" value="MEI4550930.1"/>
    <property type="molecule type" value="Genomic_DNA"/>
</dbReference>
<feature type="transmembrane region" description="Helical" evidence="1">
    <location>
        <begin position="20"/>
        <end position="45"/>
    </location>
</feature>
<keyword evidence="1" id="KW-0472">Membrane</keyword>
<dbReference type="RefSeq" id="WP_158523471.1">
    <property type="nucleotide sequence ID" value="NZ_JBAWKS010000002.1"/>
</dbReference>
<gene>
    <name evidence="2" type="ORF">WAE96_14765</name>
</gene>
<reference evidence="2 3" key="1">
    <citation type="submission" date="2023-12" db="EMBL/GenBank/DDBJ databases">
        <title>Friends and Foes: Symbiotic and Algicidal bacterial influence on Karenia brevis blooms.</title>
        <authorList>
            <person name="Fei C."/>
            <person name="Mohamed A.R."/>
            <person name="Booker A."/>
            <person name="Arshad M."/>
            <person name="Klass S."/>
            <person name="Ahn S."/>
            <person name="Gilbert P.M."/>
            <person name="Heil C.A."/>
            <person name="Martinez J.M."/>
            <person name="Amin S.A."/>
        </authorList>
    </citation>
    <scope>NUCLEOTIDE SEQUENCE [LARGE SCALE GENOMIC DNA]</scope>
    <source>
        <strain evidence="2 3">CE15</strain>
    </source>
</reference>
<comment type="caution">
    <text evidence="2">The sequence shown here is derived from an EMBL/GenBank/DDBJ whole genome shotgun (WGS) entry which is preliminary data.</text>
</comment>
<protein>
    <submittedName>
        <fullName evidence="2">Uncharacterized protein</fullName>
    </submittedName>
</protein>
<proteinExistence type="predicted"/>
<keyword evidence="1" id="KW-0812">Transmembrane</keyword>